<comment type="caution">
    <text evidence="1">The sequence shown here is derived from an EMBL/GenBank/DDBJ whole genome shotgun (WGS) entry which is preliminary data.</text>
</comment>
<dbReference type="Gene3D" id="3.40.50.300">
    <property type="entry name" value="P-loop containing nucleotide triphosphate hydrolases"/>
    <property type="match status" value="1"/>
</dbReference>
<sequence>MTNIKIPKRVSTALINSLGAGVVPRVGLEHIAVGREKELTALLQDLDNIAEGGGAFRFIVGRYGSGKSFTLQLIRNHAMERGFVVADADLSPERRLVGANGQGVATYRELMQNISTKIRPDGSALTPILEGWINGIQNQVAKDTGMRPNDDGFDDKVEAKILEAIKNTEGLVHGFAFATVLTTYWRGYRLDDDSKKNAALRWLRADFANKIEAKSLLGVRDIIDDESWYDYIKIFAKFVADIGYRGLIILLDEAVHLYKIGHSLSRQNNYDKLLAIFNDIMQGKAENLGIYIGGTPNFLEDSKRGLFNDLAWRRRTAKSRFAQDFQDTSGPVFQLEALTEQEILILFRRLADVHATHYGEQQKLTNDNFQEFLQEVVNRLGANALLTPGEIVRDFISVLNILQQNQELTLTKLLHGSSFSLTAASKTSDVNENSEFAEFTL</sequence>
<dbReference type="AlphaFoldDB" id="A0A0D8ZMC0"/>
<dbReference type="Pfam" id="PF10923">
    <property type="entry name" value="BrxC_BrxD"/>
    <property type="match status" value="1"/>
</dbReference>
<dbReference type="Proteomes" id="UP000032452">
    <property type="component" value="Unassembled WGS sequence"/>
</dbReference>
<accession>A0A0D8ZMC0</accession>
<gene>
    <name evidence="1" type="ORF">UH38_20835</name>
</gene>
<proteinExistence type="predicted"/>
<keyword evidence="2" id="KW-1185">Reference proteome</keyword>
<organism evidence="1 2">
    <name type="scientific">Aliterella atlantica CENA595</name>
    <dbReference type="NCBI Taxonomy" id="1618023"/>
    <lineage>
        <taxon>Bacteria</taxon>
        <taxon>Bacillati</taxon>
        <taxon>Cyanobacteriota</taxon>
        <taxon>Cyanophyceae</taxon>
        <taxon>Chroococcidiopsidales</taxon>
        <taxon>Aliterellaceae</taxon>
        <taxon>Aliterella</taxon>
    </lineage>
</organism>
<dbReference type="OrthoDB" id="9772976at2"/>
<protein>
    <submittedName>
        <fullName evidence="1">Biotin carboxylase</fullName>
    </submittedName>
</protein>
<name>A0A0D8ZMC0_9CYAN</name>
<reference evidence="1 2" key="1">
    <citation type="submission" date="2015-02" db="EMBL/GenBank/DDBJ databases">
        <title>Draft genome of a novel marine cyanobacterium (Chroococcales) isolated from South Atlantic Ocean.</title>
        <authorList>
            <person name="Rigonato J."/>
            <person name="Alvarenga D.O."/>
            <person name="Branco L.H."/>
            <person name="Varani A.M."/>
            <person name="Brandini F.P."/>
            <person name="Fiore M.F."/>
        </authorList>
    </citation>
    <scope>NUCLEOTIDE SEQUENCE [LARGE SCALE GENOMIC DNA]</scope>
    <source>
        <strain evidence="1 2">CENA595</strain>
    </source>
</reference>
<evidence type="ECO:0000313" key="1">
    <source>
        <dbReference type="EMBL" id="KJH69978.1"/>
    </source>
</evidence>
<dbReference type="InterPro" id="IPR021228">
    <property type="entry name" value="BrxD"/>
</dbReference>
<dbReference type="STRING" id="1618023.UH38_20835"/>
<dbReference type="SUPFAM" id="SSF52540">
    <property type="entry name" value="P-loop containing nucleoside triphosphate hydrolases"/>
    <property type="match status" value="1"/>
</dbReference>
<evidence type="ECO:0000313" key="2">
    <source>
        <dbReference type="Proteomes" id="UP000032452"/>
    </source>
</evidence>
<dbReference type="EMBL" id="JYON01000030">
    <property type="protein sequence ID" value="KJH69978.1"/>
    <property type="molecule type" value="Genomic_DNA"/>
</dbReference>
<dbReference type="RefSeq" id="WP_045056625.1">
    <property type="nucleotide sequence ID" value="NZ_CAWMDP010000027.1"/>
</dbReference>
<dbReference type="PATRIC" id="fig|1618023.3.peg.2451"/>
<dbReference type="InterPro" id="IPR027417">
    <property type="entry name" value="P-loop_NTPase"/>
</dbReference>